<evidence type="ECO:0000256" key="1">
    <source>
        <dbReference type="SAM" id="Phobius"/>
    </source>
</evidence>
<keyword evidence="1" id="KW-0812">Transmembrane</keyword>
<evidence type="ECO:0000313" key="3">
    <source>
        <dbReference type="Proteomes" id="UP000292095"/>
    </source>
</evidence>
<reference evidence="2 3" key="1">
    <citation type="submission" date="2017-12" db="EMBL/GenBank/DDBJ databases">
        <title>Population genomics insights into the ecological differentiation and adaptive evolution in streptomycetes.</title>
        <authorList>
            <person name="Li Y."/>
            <person name="Huang Y."/>
        </authorList>
    </citation>
    <scope>NUCLEOTIDE SEQUENCE [LARGE SCALE GENOMIC DNA]</scope>
    <source>
        <strain evidence="2 3">FXJ.2339</strain>
    </source>
</reference>
<dbReference type="Proteomes" id="UP000292095">
    <property type="component" value="Unassembled WGS sequence"/>
</dbReference>
<sequence length="67" mass="6882">MVILCVIHLAAGVGLLLNLGDSAHRVYAWTMDHSPYGAGRGFSPFVVRVAGLGVAAAATTMLVESLG</sequence>
<gene>
    <name evidence="2" type="ORF">C0Q91_20790</name>
</gene>
<proteinExistence type="predicted"/>
<feature type="transmembrane region" description="Helical" evidence="1">
    <location>
        <begin position="46"/>
        <end position="63"/>
    </location>
</feature>
<protein>
    <recommendedName>
        <fullName evidence="4">Succinate dehydrogenase</fullName>
    </recommendedName>
</protein>
<keyword evidence="1" id="KW-0472">Membrane</keyword>
<dbReference type="EMBL" id="PKLK01000025">
    <property type="protein sequence ID" value="RZE36068.1"/>
    <property type="molecule type" value="Genomic_DNA"/>
</dbReference>
<evidence type="ECO:0008006" key="4">
    <source>
        <dbReference type="Google" id="ProtNLM"/>
    </source>
</evidence>
<keyword evidence="1" id="KW-1133">Transmembrane helix</keyword>
<comment type="caution">
    <text evidence="2">The sequence shown here is derived from an EMBL/GenBank/DDBJ whole genome shotgun (WGS) entry which is preliminary data.</text>
</comment>
<organism evidence="2 3">
    <name type="scientific">Streptomyces albidoflavus</name>
    <dbReference type="NCBI Taxonomy" id="1886"/>
    <lineage>
        <taxon>Bacteria</taxon>
        <taxon>Bacillati</taxon>
        <taxon>Actinomycetota</taxon>
        <taxon>Actinomycetes</taxon>
        <taxon>Kitasatosporales</taxon>
        <taxon>Streptomycetaceae</taxon>
        <taxon>Streptomyces</taxon>
        <taxon>Streptomyces albidoflavus group</taxon>
    </lineage>
</organism>
<evidence type="ECO:0000313" key="2">
    <source>
        <dbReference type="EMBL" id="RZE36068.1"/>
    </source>
</evidence>
<accession>A0AB37XA58</accession>
<dbReference type="AlphaFoldDB" id="A0AB37XA58"/>
<name>A0AB37XA58_9ACTN</name>